<reference evidence="3" key="1">
    <citation type="submission" date="2016-10" db="EMBL/GenBank/DDBJ databases">
        <title>Sequence of Gallionella enrichment culture.</title>
        <authorList>
            <person name="Poehlein A."/>
            <person name="Muehling M."/>
            <person name="Daniel R."/>
        </authorList>
    </citation>
    <scope>NUCLEOTIDE SEQUENCE</scope>
</reference>
<organism evidence="3">
    <name type="scientific">mine drainage metagenome</name>
    <dbReference type="NCBI Taxonomy" id="410659"/>
    <lineage>
        <taxon>unclassified sequences</taxon>
        <taxon>metagenomes</taxon>
        <taxon>ecological metagenomes</taxon>
    </lineage>
</organism>
<comment type="caution">
    <text evidence="3">The sequence shown here is derived from an EMBL/GenBank/DDBJ whole genome shotgun (WGS) entry which is preliminary data.</text>
</comment>
<dbReference type="AlphaFoldDB" id="A0A1J5SF27"/>
<sequence length="421" mass="48831">MRIWLVTIGEPIFHSENKLRLHRTGILSKYLIENTNHDVIWWTSSFSHFEKKHLFDRDTFVKVDSRFQMIVLKGKGYKRNISIDRIIDHSQIAKKFDNLKNYEEKPDIIVAAFPTMGLCKVALDFAKKNKIPVVIDYRDMWPEVYVDIIPQRLQFIGRLFLKPLYKNVANIFKEATGIFGITQDFLNLALKKIKRKQNGFDGVFPLGYLTDQYLSKDLEDARLFWSSKLNVNSKSLKICYFGAIGYQSNWDTIIKAAEYLYKEKLDVEIIICGSGDKLQELKDSSHGNTNILFPGFVSAAQIKALMEISDIGLCAYYPKESYLNSIPGKAIEYLSSGLPILSTLEKGTLGKLLNDYNIGYHYIHDSHHSLINVIKKILETKNELQEKSDLIKNIYMEHFDANEVYRKYTEQLEYIVNSFQR</sequence>
<name>A0A1J5SF27_9ZZZZ</name>
<dbReference type="Pfam" id="PF00534">
    <property type="entry name" value="Glycos_transf_1"/>
    <property type="match status" value="1"/>
</dbReference>
<keyword evidence="1 3" id="KW-0808">Transferase</keyword>
<feature type="domain" description="Glycosyl transferase family 1" evidence="2">
    <location>
        <begin position="225"/>
        <end position="387"/>
    </location>
</feature>
<proteinExistence type="predicted"/>
<dbReference type="SUPFAM" id="SSF53756">
    <property type="entry name" value="UDP-Glycosyltransferase/glycogen phosphorylase"/>
    <property type="match status" value="1"/>
</dbReference>
<evidence type="ECO:0000313" key="3">
    <source>
        <dbReference type="EMBL" id="OIR07015.1"/>
    </source>
</evidence>
<accession>A0A1J5SF27</accession>
<dbReference type="InterPro" id="IPR001296">
    <property type="entry name" value="Glyco_trans_1"/>
</dbReference>
<dbReference type="GO" id="GO:0009103">
    <property type="term" value="P:lipopolysaccharide biosynthetic process"/>
    <property type="evidence" value="ECO:0007669"/>
    <property type="project" value="TreeGrafter"/>
</dbReference>
<dbReference type="PANTHER" id="PTHR46401:SF2">
    <property type="entry name" value="GLYCOSYLTRANSFERASE WBBK-RELATED"/>
    <property type="match status" value="1"/>
</dbReference>
<dbReference type="GO" id="GO:0016757">
    <property type="term" value="F:glycosyltransferase activity"/>
    <property type="evidence" value="ECO:0007669"/>
    <property type="project" value="InterPro"/>
</dbReference>
<dbReference type="EMBL" id="MLJW01000040">
    <property type="protein sequence ID" value="OIR07015.1"/>
    <property type="molecule type" value="Genomic_DNA"/>
</dbReference>
<dbReference type="Gene3D" id="3.40.50.2000">
    <property type="entry name" value="Glycogen Phosphorylase B"/>
    <property type="match status" value="2"/>
</dbReference>
<evidence type="ECO:0000256" key="1">
    <source>
        <dbReference type="ARBA" id="ARBA00022679"/>
    </source>
</evidence>
<dbReference type="PANTHER" id="PTHR46401">
    <property type="entry name" value="GLYCOSYLTRANSFERASE WBBK-RELATED"/>
    <property type="match status" value="1"/>
</dbReference>
<gene>
    <name evidence="3" type="ORF">GALL_109220</name>
</gene>
<protein>
    <submittedName>
        <fullName evidence="3">Putative glycosyl transferase</fullName>
    </submittedName>
</protein>
<evidence type="ECO:0000259" key="2">
    <source>
        <dbReference type="Pfam" id="PF00534"/>
    </source>
</evidence>